<keyword evidence="3" id="KW-0597">Phosphoprotein</keyword>
<dbReference type="Pfam" id="PF02518">
    <property type="entry name" value="HATPase_c"/>
    <property type="match status" value="1"/>
</dbReference>
<dbReference type="InterPro" id="IPR052155">
    <property type="entry name" value="Biofilm_reg_signaling"/>
</dbReference>
<dbReference type="RefSeq" id="WP_011447082.1">
    <property type="nucleotide sequence ID" value="NC_007796.1"/>
</dbReference>
<organism evidence="8 9">
    <name type="scientific">Methanospirillum hungatei JF-1 (strain ATCC 27890 / DSM 864 / NBRC 100397 / JF-1)</name>
    <dbReference type="NCBI Taxonomy" id="323259"/>
    <lineage>
        <taxon>Archaea</taxon>
        <taxon>Methanobacteriati</taxon>
        <taxon>Methanobacteriota</taxon>
        <taxon>Stenosarchaea group</taxon>
        <taxon>Methanomicrobia</taxon>
        <taxon>Methanomicrobiales</taxon>
        <taxon>Methanospirillaceae</taxon>
        <taxon>Methanospirillum</taxon>
    </lineage>
</organism>
<evidence type="ECO:0000256" key="3">
    <source>
        <dbReference type="PROSITE-ProRule" id="PRU00169"/>
    </source>
</evidence>
<feature type="domain" description="PAS" evidence="6">
    <location>
        <begin position="691"/>
        <end position="766"/>
    </location>
</feature>
<dbReference type="SMART" id="SM00387">
    <property type="entry name" value="HATPase_c"/>
    <property type="match status" value="1"/>
</dbReference>
<keyword evidence="2 8" id="KW-0418">Kinase</keyword>
<dbReference type="CDD" id="cd00156">
    <property type="entry name" value="REC"/>
    <property type="match status" value="1"/>
</dbReference>
<dbReference type="InterPro" id="IPR001610">
    <property type="entry name" value="PAC"/>
</dbReference>
<dbReference type="CDD" id="cd00130">
    <property type="entry name" value="PAS"/>
    <property type="match status" value="3"/>
</dbReference>
<dbReference type="eggNOG" id="arCOG02385">
    <property type="taxonomic scope" value="Archaea"/>
</dbReference>
<dbReference type="GO" id="GO:0000160">
    <property type="term" value="P:phosphorelay signal transduction system"/>
    <property type="evidence" value="ECO:0007669"/>
    <property type="project" value="InterPro"/>
</dbReference>
<dbReference type="InterPro" id="IPR036890">
    <property type="entry name" value="HATPase_C_sf"/>
</dbReference>
<dbReference type="PANTHER" id="PTHR44757:SF2">
    <property type="entry name" value="BIOFILM ARCHITECTURE MAINTENANCE PROTEIN MBAA"/>
    <property type="match status" value="1"/>
</dbReference>
<dbReference type="EnsemblBacteria" id="ABD39785">
    <property type="protein sequence ID" value="ABD39785"/>
    <property type="gene ID" value="Mhun_0004"/>
</dbReference>
<dbReference type="SUPFAM" id="SSF55781">
    <property type="entry name" value="GAF domain-like"/>
    <property type="match status" value="1"/>
</dbReference>
<dbReference type="PROSITE" id="PS50112">
    <property type="entry name" value="PAS"/>
    <property type="match status" value="2"/>
</dbReference>
<evidence type="ECO:0000256" key="2">
    <source>
        <dbReference type="ARBA" id="ARBA00022777"/>
    </source>
</evidence>
<feature type="domain" description="PAC" evidence="7">
    <location>
        <begin position="516"/>
        <end position="568"/>
    </location>
</feature>
<dbReference type="PANTHER" id="PTHR44757">
    <property type="entry name" value="DIGUANYLATE CYCLASE DGCP"/>
    <property type="match status" value="1"/>
</dbReference>
<keyword evidence="9" id="KW-1185">Reference proteome</keyword>
<feature type="domain" description="Response regulatory" evidence="5">
    <location>
        <begin position="13"/>
        <end position="128"/>
    </location>
</feature>
<reference evidence="9" key="1">
    <citation type="journal article" date="2016" name="Stand. Genomic Sci.">
        <title>Complete genome sequence of Methanospirillum hungatei type strain JF1.</title>
        <authorList>
            <person name="Gunsalus R.P."/>
            <person name="Cook L.E."/>
            <person name="Crable B."/>
            <person name="Rohlin L."/>
            <person name="McDonald E."/>
            <person name="Mouttaki H."/>
            <person name="Sieber J.R."/>
            <person name="Poweleit N."/>
            <person name="Zhou H."/>
            <person name="Lapidus A.L."/>
            <person name="Daligault H.E."/>
            <person name="Land M."/>
            <person name="Gilna P."/>
            <person name="Ivanova N."/>
            <person name="Kyrpides N."/>
            <person name="Culley D.E."/>
            <person name="McInerney M.J."/>
        </authorList>
    </citation>
    <scope>NUCLEOTIDE SEQUENCE [LARGE SCALE GENOMIC DNA]</scope>
    <source>
        <strain evidence="9">ATCC 27890 / DSM 864 / NBRC 100397 / JF-1</strain>
    </source>
</reference>
<evidence type="ECO:0000259" key="5">
    <source>
        <dbReference type="PROSITE" id="PS50110"/>
    </source>
</evidence>
<dbReference type="GeneID" id="25393407"/>
<accession>Q2FLH6</accession>
<proteinExistence type="predicted"/>
<evidence type="ECO:0000313" key="8">
    <source>
        <dbReference type="EMBL" id="ABD39785.1"/>
    </source>
</evidence>
<dbReference type="SMART" id="SM00086">
    <property type="entry name" value="PAC"/>
    <property type="match status" value="3"/>
</dbReference>
<dbReference type="Pfam" id="PF13185">
    <property type="entry name" value="GAF_2"/>
    <property type="match status" value="1"/>
</dbReference>
<dbReference type="AlphaFoldDB" id="Q2FLH6"/>
<dbReference type="eggNOG" id="arCOG02367">
    <property type="taxonomic scope" value="Archaea"/>
</dbReference>
<evidence type="ECO:0000259" key="6">
    <source>
        <dbReference type="PROSITE" id="PS50112"/>
    </source>
</evidence>
<dbReference type="InterPro" id="IPR013656">
    <property type="entry name" value="PAS_4"/>
</dbReference>
<dbReference type="eggNOG" id="arCOG02356">
    <property type="taxonomic scope" value="Archaea"/>
</dbReference>
<dbReference type="SMART" id="SM00448">
    <property type="entry name" value="REC"/>
    <property type="match status" value="1"/>
</dbReference>
<dbReference type="PROSITE" id="PS50109">
    <property type="entry name" value="HIS_KIN"/>
    <property type="match status" value="1"/>
</dbReference>
<dbReference type="InterPro" id="IPR001789">
    <property type="entry name" value="Sig_transdc_resp-reg_receiver"/>
</dbReference>
<dbReference type="InParanoid" id="Q2FLH6"/>
<dbReference type="EMBL" id="CP000254">
    <property type="protein sequence ID" value="ABD39785.1"/>
    <property type="molecule type" value="Genomic_DNA"/>
</dbReference>
<dbReference type="SUPFAM" id="SSF55785">
    <property type="entry name" value="PYP-like sensor domain (PAS domain)"/>
    <property type="match status" value="4"/>
</dbReference>
<feature type="domain" description="PAC" evidence="7">
    <location>
        <begin position="637"/>
        <end position="690"/>
    </location>
</feature>
<keyword evidence="1 8" id="KW-0808">Transferase</keyword>
<dbReference type="Gene3D" id="3.30.450.40">
    <property type="match status" value="1"/>
</dbReference>
<dbReference type="Gene3D" id="3.30.565.10">
    <property type="entry name" value="Histidine kinase-like ATPase, C-terminal domain"/>
    <property type="match status" value="1"/>
</dbReference>
<dbReference type="EC" id="2.7.13.3" evidence="8"/>
<dbReference type="SMART" id="SM00091">
    <property type="entry name" value="PAS"/>
    <property type="match status" value="4"/>
</dbReference>
<dbReference type="InterPro" id="IPR000014">
    <property type="entry name" value="PAS"/>
</dbReference>
<protein>
    <submittedName>
        <fullName evidence="8">Multi-sensor signal transduction histidine kinase</fullName>
        <ecNumber evidence="8">2.7.13.3</ecNumber>
    </submittedName>
</protein>
<dbReference type="InterPro" id="IPR011006">
    <property type="entry name" value="CheY-like_superfamily"/>
</dbReference>
<dbReference type="Gene3D" id="3.40.50.2300">
    <property type="match status" value="1"/>
</dbReference>
<dbReference type="Gene3D" id="3.30.450.20">
    <property type="entry name" value="PAS domain"/>
    <property type="match status" value="4"/>
</dbReference>
<name>Q2FLH6_METHJ</name>
<dbReference type="GO" id="GO:0004673">
    <property type="term" value="F:protein histidine kinase activity"/>
    <property type="evidence" value="ECO:0007669"/>
    <property type="project" value="UniProtKB-EC"/>
</dbReference>
<feature type="domain" description="Histidine kinase" evidence="4">
    <location>
        <begin position="927"/>
        <end position="1026"/>
    </location>
</feature>
<dbReference type="Proteomes" id="UP000001941">
    <property type="component" value="Chromosome"/>
</dbReference>
<evidence type="ECO:0000259" key="7">
    <source>
        <dbReference type="PROSITE" id="PS50113"/>
    </source>
</evidence>
<dbReference type="Pfam" id="PF08448">
    <property type="entry name" value="PAS_4"/>
    <property type="match status" value="1"/>
</dbReference>
<dbReference type="Pfam" id="PF00072">
    <property type="entry name" value="Response_reg"/>
    <property type="match status" value="1"/>
</dbReference>
<sequence length="1039" mass="116359">MHTSSRTSSDILKILLVDDEDVVLHATREYLKTCFSFDVDIAVSGSSALARLSENEYDAIIADYEMESMSGLDLLKAIRERGDDTPFIIFTGKGREEVVIEAFERGADGYVQKGGEIRSQFAELAQKVRTAVCSTRSARAVHEQDTRHRILFETMGQGVIYQDRDGTIIEANPAAERILGIPLDQLTGKRWDELSLHMIQEDNSPFPVEKQPSTQALHTGKVIADTIMGICHSDDDECRWIHVDATPLFRNGDEKPFQVYSILSDITGLRAIKEQVTLHAERISAFLELNRLNAPSRAELLDYAINACLKITQSQFSFIGLVNPDETEVTIHAWSPSVIETCRVQEQKKNFQVADSGIWGDVLRTRKPLILNSFQDLDSGKKRFVKGHVPITRFLEVPVFDGDRIVALLAVANKTRPYNEDDSQALIAFGNELWGIIHQRETREALFLKNYAIESSMNGIAIADLSGILTYVNPAFLSIWNYHHRDEVIGKSAITFWKNHDQAAEVIEAIKTAKQWQGEMEAERTDGSHAILLVSAHSILDESGTPQAIMASFIDITDKKMAEQELIQANNIIEGMLNGIHDIVGLQLPNHSVVRYNKAGYEALGLSASEVVGKKCYELIGRDTPCVPCATSEAIARGQLYTIQRYSPEIGKFLECTSNPILNDQGKPELIVELLHDITSQKKAEEALRESEERFRQLFNNASDAIFLHELHDDNSHGRFIEVNDAACRALGYSHEELLEKAVFDINTLSDKEAAPDITRQLISEGHALFEGTHVRKDGSIFPVEVSAHLFELHGSRVVLSICRDITERKRSEKSIIEANRKLQLLSSITRHDILNSLGGLLLFLDSIPRSDLSPVVRENLHRIEAYALTIQKQIKFTHDYQVLGLQKAIWQDLSRCFQKASDQFDTGRITVEEHLSGIEIFADPMLEKVIYNLIDNALRYGGAKLSKIFGYYRTDGEDLIWIIEDDGAGVAPEMKDQIMERGVGCNTGFGLFLSAEILSITGMTITETGTDGEGARFEIRVPKGMFRLGTDQRPEERG</sequence>
<dbReference type="NCBIfam" id="TIGR00229">
    <property type="entry name" value="sensory_box"/>
    <property type="match status" value="3"/>
</dbReference>
<dbReference type="InterPro" id="IPR003594">
    <property type="entry name" value="HATPase_dom"/>
</dbReference>
<dbReference type="InterPro" id="IPR035965">
    <property type="entry name" value="PAS-like_dom_sf"/>
</dbReference>
<dbReference type="PROSITE" id="PS50110">
    <property type="entry name" value="RESPONSE_REGULATORY"/>
    <property type="match status" value="1"/>
</dbReference>
<dbReference type="HOGENOM" id="CLU_000445_114_58_2"/>
<dbReference type="SMART" id="SM00065">
    <property type="entry name" value="GAF"/>
    <property type="match status" value="1"/>
</dbReference>
<feature type="domain" description="PAC" evidence="7">
    <location>
        <begin position="768"/>
        <end position="818"/>
    </location>
</feature>
<evidence type="ECO:0000256" key="1">
    <source>
        <dbReference type="ARBA" id="ARBA00022679"/>
    </source>
</evidence>
<dbReference type="SUPFAM" id="SSF52172">
    <property type="entry name" value="CheY-like"/>
    <property type="match status" value="1"/>
</dbReference>
<dbReference type="KEGG" id="mhu:Mhun_0004"/>
<dbReference type="InterPro" id="IPR000700">
    <property type="entry name" value="PAS-assoc_C"/>
</dbReference>
<dbReference type="InterPro" id="IPR003018">
    <property type="entry name" value="GAF"/>
</dbReference>
<evidence type="ECO:0000259" key="4">
    <source>
        <dbReference type="PROSITE" id="PS50109"/>
    </source>
</evidence>
<evidence type="ECO:0000313" key="9">
    <source>
        <dbReference type="Proteomes" id="UP000001941"/>
    </source>
</evidence>
<dbReference type="PROSITE" id="PS50113">
    <property type="entry name" value="PAC"/>
    <property type="match status" value="3"/>
</dbReference>
<dbReference type="InterPro" id="IPR029016">
    <property type="entry name" value="GAF-like_dom_sf"/>
</dbReference>
<dbReference type="InterPro" id="IPR005467">
    <property type="entry name" value="His_kinase_dom"/>
</dbReference>
<feature type="modified residue" description="4-aspartylphosphate" evidence="3">
    <location>
        <position position="63"/>
    </location>
</feature>
<dbReference type="SUPFAM" id="SSF55874">
    <property type="entry name" value="ATPase domain of HSP90 chaperone/DNA topoisomerase II/histidine kinase"/>
    <property type="match status" value="1"/>
</dbReference>
<dbReference type="eggNOG" id="arCOG06192">
    <property type="taxonomic scope" value="Archaea"/>
</dbReference>
<dbReference type="STRING" id="323259.Mhun_0004"/>
<gene>
    <name evidence="8" type="ordered locus">Mhun_0004</name>
</gene>
<dbReference type="OrthoDB" id="230688at2157"/>
<dbReference type="Pfam" id="PF13426">
    <property type="entry name" value="PAS_9"/>
    <property type="match status" value="3"/>
</dbReference>
<feature type="domain" description="PAS" evidence="6">
    <location>
        <begin position="144"/>
        <end position="189"/>
    </location>
</feature>